<evidence type="ECO:0000256" key="7">
    <source>
        <dbReference type="ARBA" id="ARBA00022962"/>
    </source>
</evidence>
<evidence type="ECO:0000256" key="4">
    <source>
        <dbReference type="ARBA" id="ARBA00022741"/>
    </source>
</evidence>
<dbReference type="InterPro" id="IPR004484">
    <property type="entry name" value="CbiA/CobB_synth"/>
</dbReference>
<dbReference type="InterPro" id="IPR029062">
    <property type="entry name" value="Class_I_gatase-like"/>
</dbReference>
<dbReference type="PANTHER" id="PTHR43873:SF1">
    <property type="entry name" value="COBYRINATE A,C-DIAMIDE SYNTHASE"/>
    <property type="match status" value="1"/>
</dbReference>
<feature type="domain" description="CobB/CobQ-like glutamine amidotransferase" evidence="10">
    <location>
        <begin position="243"/>
        <end position="425"/>
    </location>
</feature>
<dbReference type="SUPFAM" id="SSF52540">
    <property type="entry name" value="P-loop containing nucleoside triphosphate hydrolases"/>
    <property type="match status" value="1"/>
</dbReference>
<dbReference type="GO" id="GO:0009236">
    <property type="term" value="P:cobalamin biosynthetic process"/>
    <property type="evidence" value="ECO:0007669"/>
    <property type="project" value="UniProtKB-UniRule"/>
</dbReference>
<keyword evidence="12" id="KW-1185">Reference proteome</keyword>
<dbReference type="HAMAP" id="MF_00027">
    <property type="entry name" value="CobB_CbiA"/>
    <property type="match status" value="1"/>
</dbReference>
<keyword evidence="6 8" id="KW-0460">Magnesium</keyword>
<dbReference type="CDD" id="cd03130">
    <property type="entry name" value="GATase1_CobB"/>
    <property type="match status" value="1"/>
</dbReference>
<sequence>MPQFLIAAPSSGSGKTTVTLGLLRALANRGLKVQPFKCGPDYLDPMHHKIAGKNTSINLDTFMASKGHVKQLYQKYASEAEVSIAEGVMGLFDGAEKMQGSSAEIAALLGVPVILVINANAMAYSAAALIYGFKNFNKNIALKGVIFNNVKTASHYTFLQDACLDVNVEALGYLPPQEDITIPSRHLGLSTSSDIDFDALCERIAASISNTVDLDRLLEITTGPVLNVETPVPSVKLPAKKPKIAVAFDEAFSFTYHENLEAFLRLGEVTLFSPLADEFLPECDLLYFAGGYPELFLEQLSQNKSMLHAVRTYCQRGGKTYAECGGMMYLGKSVIDTTGKEFEMVNFLHLTSSMENPKLHLGYRNIAIQDFVIKGHEFHYSTCLELENTAILPCIITNAKGVAVPSSVYKKQQTIASYLHLYWGENTGFILRILNGTI</sequence>
<dbReference type="GO" id="GO:0005524">
    <property type="term" value="F:ATP binding"/>
    <property type="evidence" value="ECO:0007669"/>
    <property type="project" value="UniProtKB-UniRule"/>
</dbReference>
<dbReference type="NCBIfam" id="NF002204">
    <property type="entry name" value="PRK01077.1"/>
    <property type="match status" value="1"/>
</dbReference>
<dbReference type="CDD" id="cd05388">
    <property type="entry name" value="CobB_N"/>
    <property type="match status" value="1"/>
</dbReference>
<evidence type="ECO:0000313" key="11">
    <source>
        <dbReference type="EMBL" id="KEO72961.1"/>
    </source>
</evidence>
<name>A0A074KSL8_9BACT</name>
<feature type="domain" description="CobQ/CobB/MinD/ParA nucleotide binding" evidence="9">
    <location>
        <begin position="5"/>
        <end position="187"/>
    </location>
</feature>
<keyword evidence="5 8" id="KW-0067">ATP-binding</keyword>
<keyword evidence="2 8" id="KW-0169">Cobalamin biosynthesis</keyword>
<dbReference type="InterPro" id="IPR002586">
    <property type="entry name" value="CobQ/CobB/MinD/ParA_Nub-bd_dom"/>
</dbReference>
<organism evidence="11 12">
    <name type="scientific">Anditalea andensis</name>
    <dbReference type="NCBI Taxonomy" id="1048983"/>
    <lineage>
        <taxon>Bacteria</taxon>
        <taxon>Pseudomonadati</taxon>
        <taxon>Bacteroidota</taxon>
        <taxon>Cytophagia</taxon>
        <taxon>Cytophagales</taxon>
        <taxon>Cytophagaceae</taxon>
        <taxon>Anditalea</taxon>
    </lineage>
</organism>
<comment type="caution">
    <text evidence="11">The sequence shown here is derived from an EMBL/GenBank/DDBJ whole genome shotgun (WGS) entry which is preliminary data.</text>
</comment>
<comment type="catalytic activity">
    <reaction evidence="8">
        <text>cob(II)yrinate + 2 L-glutamine + 2 ATP + 2 H2O = cob(II)yrinate a,c diamide + 2 L-glutamate + 2 ADP + 2 phosphate + 2 H(+)</text>
        <dbReference type="Rhea" id="RHEA:26289"/>
        <dbReference type="ChEBI" id="CHEBI:15377"/>
        <dbReference type="ChEBI" id="CHEBI:15378"/>
        <dbReference type="ChEBI" id="CHEBI:29985"/>
        <dbReference type="ChEBI" id="CHEBI:30616"/>
        <dbReference type="ChEBI" id="CHEBI:43474"/>
        <dbReference type="ChEBI" id="CHEBI:58359"/>
        <dbReference type="ChEBI" id="CHEBI:58537"/>
        <dbReference type="ChEBI" id="CHEBI:58894"/>
        <dbReference type="ChEBI" id="CHEBI:456216"/>
        <dbReference type="EC" id="6.3.5.11"/>
    </reaction>
</comment>
<dbReference type="InterPro" id="IPR027417">
    <property type="entry name" value="P-loop_NTPase"/>
</dbReference>
<evidence type="ECO:0000259" key="9">
    <source>
        <dbReference type="Pfam" id="PF01656"/>
    </source>
</evidence>
<evidence type="ECO:0000256" key="5">
    <source>
        <dbReference type="ARBA" id="ARBA00022840"/>
    </source>
</evidence>
<dbReference type="Gene3D" id="3.40.50.880">
    <property type="match status" value="1"/>
</dbReference>
<accession>A0A074KSL8</accession>
<comment type="similarity">
    <text evidence="8">Belongs to the CobB/CbiA family.</text>
</comment>
<dbReference type="InterPro" id="IPR011698">
    <property type="entry name" value="GATase_3"/>
</dbReference>
<feature type="site" description="Increases nucleophilicity of active site Cys" evidence="8">
    <location>
        <position position="420"/>
    </location>
</feature>
<dbReference type="STRING" id="1048983.EL17_15190"/>
<dbReference type="AlphaFoldDB" id="A0A074KSL8"/>
<dbReference type="GO" id="GO:0042242">
    <property type="term" value="F:cobyrinic acid a,c-diamide synthase activity"/>
    <property type="evidence" value="ECO:0007669"/>
    <property type="project" value="UniProtKB-UniRule"/>
</dbReference>
<feature type="active site" description="Nucleophile" evidence="8">
    <location>
        <position position="324"/>
    </location>
</feature>
<dbReference type="PANTHER" id="PTHR43873">
    <property type="entry name" value="COBYRINATE A,C-DIAMIDE SYNTHASE"/>
    <property type="match status" value="1"/>
</dbReference>
<comment type="miscellaneous">
    <text evidence="8">The a and c carboxylates of cobyrinate are activated for nucleophilic attack via formation of a phosphorylated intermediate by ATP. CbiA catalyzes first the amidation of the c-carboxylate, and then that of the a-carboxylate.</text>
</comment>
<comment type="function">
    <text evidence="8">Catalyzes the ATP-dependent amidation of the two carboxylate groups at positions a and c of cobyrinate, using either L-glutamine or ammonia as the nitrogen source.</text>
</comment>
<keyword evidence="4 8" id="KW-0547">Nucleotide-binding</keyword>
<dbReference type="UniPathway" id="UPA00148">
    <property type="reaction ID" value="UER00231"/>
</dbReference>
<dbReference type="eggNOG" id="COG1797">
    <property type="taxonomic scope" value="Bacteria"/>
</dbReference>
<comment type="cofactor">
    <cofactor evidence="1 8">
        <name>Mg(2+)</name>
        <dbReference type="ChEBI" id="CHEBI:18420"/>
    </cofactor>
</comment>
<evidence type="ECO:0000256" key="8">
    <source>
        <dbReference type="HAMAP-Rule" id="MF_00027"/>
    </source>
</evidence>
<evidence type="ECO:0000256" key="6">
    <source>
        <dbReference type="ARBA" id="ARBA00022842"/>
    </source>
</evidence>
<evidence type="ECO:0000313" key="12">
    <source>
        <dbReference type="Proteomes" id="UP000027821"/>
    </source>
</evidence>
<reference evidence="11 12" key="1">
    <citation type="submission" date="2014-04" db="EMBL/GenBank/DDBJ databases">
        <title>Characterization and application of a salt tolerant electro-active bacterium.</title>
        <authorList>
            <person name="Yang L."/>
            <person name="Wei S."/>
            <person name="Tay Q.X.M."/>
        </authorList>
    </citation>
    <scope>NUCLEOTIDE SEQUENCE [LARGE SCALE GENOMIC DNA]</scope>
    <source>
        <strain evidence="11 12">LY1</strain>
    </source>
</reference>
<evidence type="ECO:0000256" key="2">
    <source>
        <dbReference type="ARBA" id="ARBA00022573"/>
    </source>
</evidence>
<dbReference type="Gene3D" id="3.40.50.300">
    <property type="entry name" value="P-loop containing nucleotide triphosphate hydrolases"/>
    <property type="match status" value="2"/>
</dbReference>
<comment type="domain">
    <text evidence="8">Comprises of two domains. The C-terminal domain contains the binding site for glutamine and catalyzes the hydrolysis of this substrate to glutamate and ammonia. The N-terminal domain is anticipated to bind ATP and cobyrinate and catalyzes the ultimate synthesis of the diamide product. The ammonia produced via the glutaminase domain is probably translocated to the adjacent domain via a molecular tunnel, where it reacts with an activated intermediate.</text>
</comment>
<evidence type="ECO:0000259" key="10">
    <source>
        <dbReference type="Pfam" id="PF07685"/>
    </source>
</evidence>
<dbReference type="PROSITE" id="PS51274">
    <property type="entry name" value="GATASE_COBBQ"/>
    <property type="match status" value="1"/>
</dbReference>
<dbReference type="NCBIfam" id="TIGR00379">
    <property type="entry name" value="cobB"/>
    <property type="match status" value="1"/>
</dbReference>
<proteinExistence type="inferred from homology"/>
<protein>
    <recommendedName>
        <fullName evidence="8">Cobyrinate a,c-diamide synthase</fullName>
        <ecNumber evidence="8">6.3.5.11</ecNumber>
    </recommendedName>
    <alternativeName>
        <fullName evidence="8">Cobyrinic acid a,c-diamide synthetase</fullName>
    </alternativeName>
</protein>
<evidence type="ECO:0000256" key="3">
    <source>
        <dbReference type="ARBA" id="ARBA00022598"/>
    </source>
</evidence>
<keyword evidence="7 8" id="KW-0315">Glutamine amidotransferase</keyword>
<comment type="pathway">
    <text evidence="8">Cofactor biosynthesis; adenosylcobalamin biosynthesis; cob(II)yrinate a,c-diamide from sirohydrochlorin (anaerobic route): step 10/10.</text>
</comment>
<dbReference type="EMBL" id="JMIH01000023">
    <property type="protein sequence ID" value="KEO72961.1"/>
    <property type="molecule type" value="Genomic_DNA"/>
</dbReference>
<keyword evidence="3 8" id="KW-0436">Ligase</keyword>
<dbReference type="Pfam" id="PF01656">
    <property type="entry name" value="CbiA"/>
    <property type="match status" value="1"/>
</dbReference>
<dbReference type="Pfam" id="PF07685">
    <property type="entry name" value="GATase_3"/>
    <property type="match status" value="1"/>
</dbReference>
<evidence type="ECO:0000256" key="1">
    <source>
        <dbReference type="ARBA" id="ARBA00001946"/>
    </source>
</evidence>
<gene>
    <name evidence="8" type="primary">cbiA</name>
    <name evidence="11" type="ORF">EL17_15190</name>
</gene>
<dbReference type="SUPFAM" id="SSF52317">
    <property type="entry name" value="Class I glutamine amidotransferase-like"/>
    <property type="match status" value="1"/>
</dbReference>
<dbReference type="Proteomes" id="UP000027821">
    <property type="component" value="Unassembled WGS sequence"/>
</dbReference>
<dbReference type="EC" id="6.3.5.11" evidence="8"/>